<dbReference type="InterPro" id="IPR051600">
    <property type="entry name" value="Beta-PGM-like"/>
</dbReference>
<dbReference type="InterPro" id="IPR006439">
    <property type="entry name" value="HAD-SF_hydro_IA"/>
</dbReference>
<dbReference type="Gene3D" id="3.40.50.1000">
    <property type="entry name" value="HAD superfamily/HAD-like"/>
    <property type="match status" value="1"/>
</dbReference>
<name>A0A5R9A921_9MICC</name>
<dbReference type="NCBIfam" id="TIGR01509">
    <property type="entry name" value="HAD-SF-IA-v3"/>
    <property type="match status" value="1"/>
</dbReference>
<proteinExistence type="inferred from homology"/>
<dbReference type="InterPro" id="IPR023198">
    <property type="entry name" value="PGP-like_dom2"/>
</dbReference>
<dbReference type="InterPro" id="IPR036412">
    <property type="entry name" value="HAD-like_sf"/>
</dbReference>
<dbReference type="PANTHER" id="PTHR46193">
    <property type="entry name" value="6-PHOSPHOGLUCONATE PHOSPHATASE"/>
    <property type="match status" value="1"/>
</dbReference>
<protein>
    <submittedName>
        <fullName evidence="5">HAD family phosphatase</fullName>
    </submittedName>
</protein>
<dbReference type="GO" id="GO:0046872">
    <property type="term" value="F:metal ion binding"/>
    <property type="evidence" value="ECO:0007669"/>
    <property type="project" value="UniProtKB-KW"/>
</dbReference>
<dbReference type="Gene3D" id="1.10.150.240">
    <property type="entry name" value="Putative phosphatase, domain 2"/>
    <property type="match status" value="1"/>
</dbReference>
<accession>A0A5R9A921</accession>
<dbReference type="AlphaFoldDB" id="A0A5R9A921"/>
<evidence type="ECO:0000256" key="4">
    <source>
        <dbReference type="ARBA" id="ARBA00022842"/>
    </source>
</evidence>
<dbReference type="SUPFAM" id="SSF56784">
    <property type="entry name" value="HAD-like"/>
    <property type="match status" value="1"/>
</dbReference>
<evidence type="ECO:0000256" key="1">
    <source>
        <dbReference type="ARBA" id="ARBA00001946"/>
    </source>
</evidence>
<dbReference type="SFLD" id="SFLDS00003">
    <property type="entry name" value="Haloacid_Dehalogenase"/>
    <property type="match status" value="1"/>
</dbReference>
<dbReference type="EMBL" id="VAWA01000010">
    <property type="protein sequence ID" value="TLP74427.1"/>
    <property type="molecule type" value="Genomic_DNA"/>
</dbReference>
<dbReference type="PANTHER" id="PTHR46193:SF10">
    <property type="entry name" value="6-PHOSPHOGLUCONATE PHOSPHATASE"/>
    <property type="match status" value="1"/>
</dbReference>
<comment type="cofactor">
    <cofactor evidence="1">
        <name>Mg(2+)</name>
        <dbReference type="ChEBI" id="CHEBI:18420"/>
    </cofactor>
</comment>
<evidence type="ECO:0000256" key="2">
    <source>
        <dbReference type="ARBA" id="ARBA00006171"/>
    </source>
</evidence>
<reference evidence="5 6" key="1">
    <citation type="submission" date="2019-05" db="EMBL/GenBank/DDBJ databases">
        <title>Nesterenkonia sp. GY239, isolated from the Southern Atlantic Ocean.</title>
        <authorList>
            <person name="Zhang G."/>
        </authorList>
    </citation>
    <scope>NUCLEOTIDE SEQUENCE [LARGE SCALE GENOMIC DNA]</scope>
    <source>
        <strain evidence="5 6">GY239</strain>
    </source>
</reference>
<dbReference type="OrthoDB" id="9812856at2"/>
<organism evidence="5 6">
    <name type="scientific">Nesterenkonia sphaerica</name>
    <dbReference type="NCBI Taxonomy" id="1804988"/>
    <lineage>
        <taxon>Bacteria</taxon>
        <taxon>Bacillati</taxon>
        <taxon>Actinomycetota</taxon>
        <taxon>Actinomycetes</taxon>
        <taxon>Micrococcales</taxon>
        <taxon>Micrococcaceae</taxon>
        <taxon>Nesterenkonia</taxon>
    </lineage>
</organism>
<keyword evidence="3" id="KW-0479">Metal-binding</keyword>
<comment type="similarity">
    <text evidence="2">Belongs to the HAD-like hydrolase superfamily. CbbY/CbbZ/Gph/YieH family.</text>
</comment>
<sequence>MPLRSRIDAMLFDCDGVLVDSEPIVNQVLRDEVAALGWEMSIEQCLQTFVGSSLEGVQARVEQHTGCSVGEGWVEEFTRRRDAALREQLQPIPGAAELVTYAEDAFEGRIACASNSERAKVELQLEKTGLLAHFNGKIFSAAETGPAKPSPAVYLAAAESMGPVAQRPLVLEDSPSGVRAGKAANAYVVALATTVDPEALVGAGADVVVDSLFEVRDLIG</sequence>
<evidence type="ECO:0000313" key="5">
    <source>
        <dbReference type="EMBL" id="TLP74427.1"/>
    </source>
</evidence>
<keyword evidence="4" id="KW-0460">Magnesium</keyword>
<dbReference type="RefSeq" id="WP_138170477.1">
    <property type="nucleotide sequence ID" value="NZ_VAWA01000010.1"/>
</dbReference>
<gene>
    <name evidence="5" type="ORF">FEF27_08725</name>
</gene>
<dbReference type="InterPro" id="IPR023214">
    <property type="entry name" value="HAD_sf"/>
</dbReference>
<dbReference type="Pfam" id="PF00702">
    <property type="entry name" value="Hydrolase"/>
    <property type="match status" value="1"/>
</dbReference>
<comment type="caution">
    <text evidence="5">The sequence shown here is derived from an EMBL/GenBank/DDBJ whole genome shotgun (WGS) entry which is preliminary data.</text>
</comment>
<evidence type="ECO:0000313" key="6">
    <source>
        <dbReference type="Proteomes" id="UP000306544"/>
    </source>
</evidence>
<evidence type="ECO:0000256" key="3">
    <source>
        <dbReference type="ARBA" id="ARBA00022723"/>
    </source>
</evidence>
<dbReference type="Proteomes" id="UP000306544">
    <property type="component" value="Unassembled WGS sequence"/>
</dbReference>
<dbReference type="SFLD" id="SFLDG01129">
    <property type="entry name" value="C1.5:_HAD__Beta-PGM__Phosphata"/>
    <property type="match status" value="1"/>
</dbReference>
<keyword evidence="6" id="KW-1185">Reference proteome</keyword>
<dbReference type="GO" id="GO:0003824">
    <property type="term" value="F:catalytic activity"/>
    <property type="evidence" value="ECO:0007669"/>
    <property type="project" value="UniProtKB-ARBA"/>
</dbReference>